<evidence type="ECO:0000313" key="2">
    <source>
        <dbReference type="Proteomes" id="UP000005444"/>
    </source>
</evidence>
<proteinExistence type="predicted"/>
<dbReference type="Proteomes" id="UP000005444">
    <property type="component" value="Chromosome"/>
</dbReference>
<dbReference type="HOGENOM" id="CLU_3082919_0_0_9"/>
<sequence length="52" mass="6060">MDEYISFDIANGYFLKTALFGLKWFSHLTDYYSPLILVSKHFNPSVPKSKTK</sequence>
<keyword evidence="2" id="KW-1185">Reference proteome</keyword>
<protein>
    <submittedName>
        <fullName evidence="1">Uncharacterized protein</fullName>
    </submittedName>
</protein>
<dbReference type="STRING" id="701521.PECL_969"/>
<dbReference type="KEGG" id="pce:PECL_969"/>
<dbReference type="PATRIC" id="fig|701521.8.peg.917"/>
<reference evidence="1 2" key="1">
    <citation type="journal article" date="2012" name="J. Bacteriol.">
        <title>Complete Genome Sequence of the Beer Spoilage Organism Pediococcus claussenii ATCC BAA-344T.</title>
        <authorList>
            <person name="Pittet V."/>
            <person name="Abegunde T."/>
            <person name="Marfleet T."/>
            <person name="Haakensen M."/>
            <person name="Morrow K."/>
            <person name="Jayaprakash T."/>
            <person name="Schroeder K."/>
            <person name="Trost B."/>
            <person name="Byrns S."/>
            <person name="Bergsveinson J."/>
            <person name="Kusalik A."/>
            <person name="Ziola B."/>
        </authorList>
    </citation>
    <scope>NUCLEOTIDE SEQUENCE [LARGE SCALE GENOMIC DNA]</scope>
    <source>
        <strain evidence="1 2">ATCC BAA-344</strain>
    </source>
</reference>
<evidence type="ECO:0000313" key="1">
    <source>
        <dbReference type="EMBL" id="AEV95238.1"/>
    </source>
</evidence>
<name>G8PDA3_PEDCP</name>
<dbReference type="AlphaFoldDB" id="G8PDA3"/>
<organism evidence="1 2">
    <name type="scientific">Pediococcus claussenii (strain ATCC BAA-344 / DSM 14800 / JCM 18046 / KCTC 3811 / LMG 21948 / P06)</name>
    <dbReference type="NCBI Taxonomy" id="701521"/>
    <lineage>
        <taxon>Bacteria</taxon>
        <taxon>Bacillati</taxon>
        <taxon>Bacillota</taxon>
        <taxon>Bacilli</taxon>
        <taxon>Lactobacillales</taxon>
        <taxon>Lactobacillaceae</taxon>
        <taxon>Pediococcus</taxon>
    </lineage>
</organism>
<accession>G8PDA3</accession>
<gene>
    <name evidence="1" type="ordered locus">PECL_969</name>
</gene>
<dbReference type="EMBL" id="CP003137">
    <property type="protein sequence ID" value="AEV95238.1"/>
    <property type="molecule type" value="Genomic_DNA"/>
</dbReference>